<accession>A0A2S0MG18</accession>
<dbReference type="InterPro" id="IPR003594">
    <property type="entry name" value="HATPase_dom"/>
</dbReference>
<dbReference type="OrthoDB" id="8697484at2"/>
<keyword evidence="8" id="KW-1185">Reference proteome</keyword>
<feature type="transmembrane region" description="Helical" evidence="5">
    <location>
        <begin position="148"/>
        <end position="167"/>
    </location>
</feature>
<protein>
    <recommendedName>
        <fullName evidence="6">Histidine kinase/HSP90-like ATPase domain-containing protein</fullName>
    </recommendedName>
</protein>
<feature type="transmembrane region" description="Helical" evidence="5">
    <location>
        <begin position="64"/>
        <end position="82"/>
    </location>
</feature>
<dbReference type="Pfam" id="PF02518">
    <property type="entry name" value="HATPase_c"/>
    <property type="match status" value="1"/>
</dbReference>
<keyword evidence="5" id="KW-0472">Membrane</keyword>
<dbReference type="Proteomes" id="UP000239709">
    <property type="component" value="Chromosome"/>
</dbReference>
<dbReference type="GO" id="GO:0000160">
    <property type="term" value="P:phosphorelay signal transduction system"/>
    <property type="evidence" value="ECO:0007669"/>
    <property type="project" value="UniProtKB-KW"/>
</dbReference>
<dbReference type="Gene3D" id="1.20.5.1930">
    <property type="match status" value="1"/>
</dbReference>
<dbReference type="PANTHER" id="PTHR24421">
    <property type="entry name" value="NITRATE/NITRITE SENSOR PROTEIN NARX-RELATED"/>
    <property type="match status" value="1"/>
</dbReference>
<dbReference type="GO" id="GO:0016301">
    <property type="term" value="F:kinase activity"/>
    <property type="evidence" value="ECO:0007669"/>
    <property type="project" value="UniProtKB-KW"/>
</dbReference>
<gene>
    <name evidence="7" type="ORF">C6570_11755</name>
</gene>
<evidence type="ECO:0000313" key="7">
    <source>
        <dbReference type="EMBL" id="AVO34828.1"/>
    </source>
</evidence>
<dbReference type="SMART" id="SM00387">
    <property type="entry name" value="HATPase_c"/>
    <property type="match status" value="1"/>
</dbReference>
<dbReference type="AlphaFoldDB" id="A0A2S0MG18"/>
<dbReference type="Gene3D" id="3.30.565.10">
    <property type="entry name" value="Histidine kinase-like ATPase, C-terminal domain"/>
    <property type="match status" value="1"/>
</dbReference>
<evidence type="ECO:0000256" key="1">
    <source>
        <dbReference type="ARBA" id="ARBA00022679"/>
    </source>
</evidence>
<proteinExistence type="predicted"/>
<feature type="region of interest" description="Disordered" evidence="4">
    <location>
        <begin position="367"/>
        <end position="390"/>
    </location>
</feature>
<keyword evidence="3" id="KW-0902">Two-component regulatory system</keyword>
<dbReference type="KEGG" id="otk:C6570_11755"/>
<evidence type="ECO:0000313" key="8">
    <source>
        <dbReference type="Proteomes" id="UP000239709"/>
    </source>
</evidence>
<keyword evidence="1" id="KW-0808">Transferase</keyword>
<name>A0A2S0MG18_9BURK</name>
<keyword evidence="2" id="KW-0418">Kinase</keyword>
<feature type="compositionally biased region" description="Low complexity" evidence="4">
    <location>
        <begin position="374"/>
        <end position="385"/>
    </location>
</feature>
<evidence type="ECO:0000259" key="6">
    <source>
        <dbReference type="SMART" id="SM00387"/>
    </source>
</evidence>
<reference evidence="7 8" key="1">
    <citation type="submission" date="2018-03" db="EMBL/GenBank/DDBJ databases">
        <title>Genome sequencing of Ottowia sp.</title>
        <authorList>
            <person name="Kim S.-J."/>
            <person name="Heo J."/>
            <person name="Kwon S.-W."/>
        </authorList>
    </citation>
    <scope>NUCLEOTIDE SEQUENCE [LARGE SCALE GENOMIC DNA]</scope>
    <source>
        <strain evidence="7 8">KADR8-3</strain>
    </source>
</reference>
<dbReference type="InterPro" id="IPR050482">
    <property type="entry name" value="Sensor_HK_TwoCompSys"/>
</dbReference>
<feature type="transmembrane region" description="Helical" evidence="5">
    <location>
        <begin position="120"/>
        <end position="141"/>
    </location>
</feature>
<evidence type="ECO:0000256" key="2">
    <source>
        <dbReference type="ARBA" id="ARBA00022777"/>
    </source>
</evidence>
<feature type="domain" description="Histidine kinase/HSP90-like ATPase" evidence="6">
    <location>
        <begin position="317"/>
        <end position="422"/>
    </location>
</feature>
<dbReference type="PANTHER" id="PTHR24421:SF58">
    <property type="entry name" value="SIGNAL TRANSDUCTION HISTIDINE-PROTEIN KINASE_PHOSPHATASE UHPB"/>
    <property type="match status" value="1"/>
</dbReference>
<dbReference type="SUPFAM" id="SSF55874">
    <property type="entry name" value="ATPase domain of HSP90 chaperone/DNA topoisomerase II/histidine kinase"/>
    <property type="match status" value="1"/>
</dbReference>
<evidence type="ECO:0000256" key="5">
    <source>
        <dbReference type="SAM" id="Phobius"/>
    </source>
</evidence>
<feature type="transmembrane region" description="Helical" evidence="5">
    <location>
        <begin position="34"/>
        <end position="52"/>
    </location>
</feature>
<keyword evidence="5" id="KW-1133">Transmembrane helix</keyword>
<organism evidence="7 8">
    <name type="scientific">Ottowia oryzae</name>
    <dbReference type="NCBI Taxonomy" id="2109914"/>
    <lineage>
        <taxon>Bacteria</taxon>
        <taxon>Pseudomonadati</taxon>
        <taxon>Pseudomonadota</taxon>
        <taxon>Betaproteobacteria</taxon>
        <taxon>Burkholderiales</taxon>
        <taxon>Comamonadaceae</taxon>
        <taxon>Ottowia</taxon>
    </lineage>
</organism>
<feature type="transmembrane region" description="Helical" evidence="5">
    <location>
        <begin position="179"/>
        <end position="198"/>
    </location>
</feature>
<sequence>MHPFHALSPPASHGAAGVMPAEATSVGRIGRVDWAFGLAACSWAALLALAVWQEHAEKTSNLTTVVLIQLCLLAAERFFLLVSGCWRGWGRMVWVAHCVALVAWATWLPHSGSGAAEKHVPLGLLGVNVAFVLALGIVMGLRAWRSGALRAWAALLVAVPLSLILLGELRQAAAAPPGVPSALLPVVGLQLGLLWLAVRRAAHWRAAAESPGDEAAGAASAQQSRLAQDLHDGVGSHLTSIIASLDNGTLEQRQTAASLQHCLLELKLLVDGADFDGSVLGHLANLRYRTQPLLDAAGITLRWDVQEAEALEQLPRHAAVQVLRIAQEALANVIRHSGARSVLVRCRLRGEAGREVLALDVLDDGQGMPRRPKAAAPSAGASRPGQGLRSMHTRAARLGGRLRVQSVRGQGTCVQLRLPLAAPEGASGF</sequence>
<dbReference type="InterPro" id="IPR036890">
    <property type="entry name" value="HATPase_C_sf"/>
</dbReference>
<dbReference type="CDD" id="cd16917">
    <property type="entry name" value="HATPase_UhpB-NarQ-NarX-like"/>
    <property type="match status" value="1"/>
</dbReference>
<evidence type="ECO:0000256" key="3">
    <source>
        <dbReference type="ARBA" id="ARBA00023012"/>
    </source>
</evidence>
<feature type="transmembrane region" description="Helical" evidence="5">
    <location>
        <begin position="89"/>
        <end position="108"/>
    </location>
</feature>
<dbReference type="EMBL" id="CP027666">
    <property type="protein sequence ID" value="AVO34828.1"/>
    <property type="molecule type" value="Genomic_DNA"/>
</dbReference>
<keyword evidence="5" id="KW-0812">Transmembrane</keyword>
<evidence type="ECO:0000256" key="4">
    <source>
        <dbReference type="SAM" id="MobiDB-lite"/>
    </source>
</evidence>